<protein>
    <recommendedName>
        <fullName evidence="5">Transmembrane protein</fullName>
    </recommendedName>
</protein>
<feature type="transmembrane region" description="Helical" evidence="2">
    <location>
        <begin position="179"/>
        <end position="200"/>
    </location>
</feature>
<proteinExistence type="predicted"/>
<evidence type="ECO:0000256" key="2">
    <source>
        <dbReference type="SAM" id="Phobius"/>
    </source>
</evidence>
<feature type="region of interest" description="Disordered" evidence="1">
    <location>
        <begin position="7"/>
        <end position="26"/>
    </location>
</feature>
<gene>
    <name evidence="3" type="ORF">WOLCODRAFT_21423</name>
</gene>
<name>A0A2H3JTC2_WOLCO</name>
<evidence type="ECO:0008006" key="5">
    <source>
        <dbReference type="Google" id="ProtNLM"/>
    </source>
</evidence>
<sequence>MSILIQMSDFSRTSPSRTSLPDPSQMEASTIGEETMTDGTTIFINNPNIVCGPPLRSGFATSDSDVSSTATAGQAPSKVLQSAKHVSISVAAAIFAIAANAFLGFMAMTAGQAALATTRPHNWGHVDDAHLIMQIGAVGGAILAAGLALMVICTLALMSLAKKKVDLQGRWCHLMRNRLVTSVCMVTYGAALGPLGVVVVRRCTMEHQTSILDYAQVAEAGAFGMFMLEIVALLYGPSDEQH</sequence>
<evidence type="ECO:0000313" key="4">
    <source>
        <dbReference type="Proteomes" id="UP000218811"/>
    </source>
</evidence>
<accession>A0A2H3JTC2</accession>
<keyword evidence="2" id="KW-0472">Membrane</keyword>
<evidence type="ECO:0000313" key="3">
    <source>
        <dbReference type="EMBL" id="PCH39337.1"/>
    </source>
</evidence>
<keyword evidence="2" id="KW-0812">Transmembrane</keyword>
<dbReference type="EMBL" id="KB467987">
    <property type="protein sequence ID" value="PCH39337.1"/>
    <property type="molecule type" value="Genomic_DNA"/>
</dbReference>
<dbReference type="AlphaFoldDB" id="A0A2H3JTC2"/>
<feature type="transmembrane region" description="Helical" evidence="2">
    <location>
        <begin position="86"/>
        <end position="111"/>
    </location>
</feature>
<feature type="transmembrane region" description="Helical" evidence="2">
    <location>
        <begin position="131"/>
        <end position="158"/>
    </location>
</feature>
<keyword evidence="4" id="KW-1185">Reference proteome</keyword>
<organism evidence="3 4">
    <name type="scientific">Wolfiporia cocos (strain MD-104)</name>
    <name type="common">Brown rot fungus</name>
    <dbReference type="NCBI Taxonomy" id="742152"/>
    <lineage>
        <taxon>Eukaryota</taxon>
        <taxon>Fungi</taxon>
        <taxon>Dikarya</taxon>
        <taxon>Basidiomycota</taxon>
        <taxon>Agaricomycotina</taxon>
        <taxon>Agaricomycetes</taxon>
        <taxon>Polyporales</taxon>
        <taxon>Phaeolaceae</taxon>
        <taxon>Wolfiporia</taxon>
    </lineage>
</organism>
<evidence type="ECO:0000256" key="1">
    <source>
        <dbReference type="SAM" id="MobiDB-lite"/>
    </source>
</evidence>
<keyword evidence="2" id="KW-1133">Transmembrane helix</keyword>
<feature type="compositionally biased region" description="Polar residues" evidence="1">
    <location>
        <begin position="8"/>
        <end position="26"/>
    </location>
</feature>
<dbReference type="Proteomes" id="UP000218811">
    <property type="component" value="Unassembled WGS sequence"/>
</dbReference>
<reference evidence="3 4" key="1">
    <citation type="journal article" date="2012" name="Science">
        <title>The Paleozoic origin of enzymatic lignin decomposition reconstructed from 31 fungal genomes.</title>
        <authorList>
            <person name="Floudas D."/>
            <person name="Binder M."/>
            <person name="Riley R."/>
            <person name="Barry K."/>
            <person name="Blanchette R.A."/>
            <person name="Henrissat B."/>
            <person name="Martinez A.T."/>
            <person name="Otillar R."/>
            <person name="Spatafora J.W."/>
            <person name="Yadav J.S."/>
            <person name="Aerts A."/>
            <person name="Benoit I."/>
            <person name="Boyd A."/>
            <person name="Carlson A."/>
            <person name="Copeland A."/>
            <person name="Coutinho P.M."/>
            <person name="de Vries R.P."/>
            <person name="Ferreira P."/>
            <person name="Findley K."/>
            <person name="Foster B."/>
            <person name="Gaskell J."/>
            <person name="Glotzer D."/>
            <person name="Gorecki P."/>
            <person name="Heitman J."/>
            <person name="Hesse C."/>
            <person name="Hori C."/>
            <person name="Igarashi K."/>
            <person name="Jurgens J.A."/>
            <person name="Kallen N."/>
            <person name="Kersten P."/>
            <person name="Kohler A."/>
            <person name="Kuees U."/>
            <person name="Kumar T.K.A."/>
            <person name="Kuo A."/>
            <person name="LaButti K."/>
            <person name="Larrondo L.F."/>
            <person name="Lindquist E."/>
            <person name="Ling A."/>
            <person name="Lombard V."/>
            <person name="Lucas S."/>
            <person name="Lundell T."/>
            <person name="Martin R."/>
            <person name="McLaughlin D.J."/>
            <person name="Morgenstern I."/>
            <person name="Morin E."/>
            <person name="Murat C."/>
            <person name="Nagy L.G."/>
            <person name="Nolan M."/>
            <person name="Ohm R.A."/>
            <person name="Patyshakuliyeva A."/>
            <person name="Rokas A."/>
            <person name="Ruiz-Duenas F.J."/>
            <person name="Sabat G."/>
            <person name="Salamov A."/>
            <person name="Samejima M."/>
            <person name="Schmutz J."/>
            <person name="Slot J.C."/>
            <person name="St John F."/>
            <person name="Stenlid J."/>
            <person name="Sun H."/>
            <person name="Sun S."/>
            <person name="Syed K."/>
            <person name="Tsang A."/>
            <person name="Wiebenga A."/>
            <person name="Young D."/>
            <person name="Pisabarro A."/>
            <person name="Eastwood D.C."/>
            <person name="Martin F."/>
            <person name="Cullen D."/>
            <person name="Grigoriev I.V."/>
            <person name="Hibbett D.S."/>
        </authorList>
    </citation>
    <scope>NUCLEOTIDE SEQUENCE [LARGE SCALE GENOMIC DNA]</scope>
    <source>
        <strain evidence="3 4">MD-104</strain>
    </source>
</reference>
<feature type="transmembrane region" description="Helical" evidence="2">
    <location>
        <begin position="220"/>
        <end position="236"/>
    </location>
</feature>